<reference evidence="5 6" key="1">
    <citation type="journal article" date="2023" name="G3 (Bethesda)">
        <title>A chromosome-level genome assembly of Zasmidium syzygii isolated from banana leaves.</title>
        <authorList>
            <person name="van Westerhoven A.C."/>
            <person name="Mehrabi R."/>
            <person name="Talebi R."/>
            <person name="Steentjes M.B.F."/>
            <person name="Corcolon B."/>
            <person name="Chong P.A."/>
            <person name="Kema G.H.J."/>
            <person name="Seidl M.F."/>
        </authorList>
    </citation>
    <scope>NUCLEOTIDE SEQUENCE [LARGE SCALE GENOMIC DNA]</scope>
    <source>
        <strain evidence="5 6">P124</strain>
    </source>
</reference>
<protein>
    <recommendedName>
        <fullName evidence="4">Terpene synthase</fullName>
        <ecNumber evidence="4">4.2.3.-</ecNumber>
    </recommendedName>
</protein>
<organism evidence="5 6">
    <name type="scientific">Zasmidium cellare</name>
    <name type="common">Wine cellar mold</name>
    <name type="synonym">Racodium cellare</name>
    <dbReference type="NCBI Taxonomy" id="395010"/>
    <lineage>
        <taxon>Eukaryota</taxon>
        <taxon>Fungi</taxon>
        <taxon>Dikarya</taxon>
        <taxon>Ascomycota</taxon>
        <taxon>Pezizomycotina</taxon>
        <taxon>Dothideomycetes</taxon>
        <taxon>Dothideomycetidae</taxon>
        <taxon>Mycosphaerellales</taxon>
        <taxon>Mycosphaerellaceae</taxon>
        <taxon>Zasmidium</taxon>
    </lineage>
</organism>
<keyword evidence="3 4" id="KW-0460">Magnesium</keyword>
<evidence type="ECO:0000313" key="6">
    <source>
        <dbReference type="Proteomes" id="UP001305779"/>
    </source>
</evidence>
<proteinExistence type="inferred from homology"/>
<dbReference type="Proteomes" id="UP001305779">
    <property type="component" value="Unassembled WGS sequence"/>
</dbReference>
<evidence type="ECO:0000256" key="1">
    <source>
        <dbReference type="ARBA" id="ARBA00001946"/>
    </source>
</evidence>
<dbReference type="PANTHER" id="PTHR35201:SF4">
    <property type="entry name" value="BETA-PINACENE SYNTHASE-RELATED"/>
    <property type="match status" value="1"/>
</dbReference>
<accession>A0ABR0EG53</accession>
<dbReference type="Gene3D" id="1.10.600.10">
    <property type="entry name" value="Farnesyl Diphosphate Synthase"/>
    <property type="match status" value="1"/>
</dbReference>
<keyword evidence="4" id="KW-0479">Metal-binding</keyword>
<dbReference type="EC" id="4.2.3.-" evidence="4"/>
<dbReference type="SUPFAM" id="SSF48576">
    <property type="entry name" value="Terpenoid synthases"/>
    <property type="match status" value="1"/>
</dbReference>
<name>A0ABR0EG53_ZASCE</name>
<evidence type="ECO:0000256" key="4">
    <source>
        <dbReference type="RuleBase" id="RU366034"/>
    </source>
</evidence>
<gene>
    <name evidence="5" type="ORF">PRZ48_008681</name>
</gene>
<comment type="caution">
    <text evidence="5">The sequence shown here is derived from an EMBL/GenBank/DDBJ whole genome shotgun (WGS) entry which is preliminary data.</text>
</comment>
<dbReference type="InterPro" id="IPR008949">
    <property type="entry name" value="Isoprenoid_synthase_dom_sf"/>
</dbReference>
<keyword evidence="6" id="KW-1185">Reference proteome</keyword>
<evidence type="ECO:0000313" key="5">
    <source>
        <dbReference type="EMBL" id="KAK4500492.1"/>
    </source>
</evidence>
<sequence length="312" mass="35138">MERYTAGVLGQVRDTNDGRVRTIDEMIRLRRDSLGILPCFVLLQIGLPSILPDFVVGLPLVKEVEILCTDLVIIHNDVVSYAKEESEDVVHNLIACCRLQGMSNSQAFDHLGQMLDERMDRLDYILHRLPSWGEKIDVEAAKYVQGCKDMVISNLHWSFRRERYFGRRAVGVRETRLIELLENPPYLREYRSEALILEDEAGLDIPTLHTTDPIHGFVAGPAPVLFHQSPLEDGHSLTHDVAILHTQEAASKDISHSLTEDESVQQLTKSLNVGERCCPSTRLVDFGRDVQNPDVEVGIAFADFTVELKSAV</sequence>
<dbReference type="InterPro" id="IPR034686">
    <property type="entry name" value="Terpene_cyclase-like_2"/>
</dbReference>
<dbReference type="EMBL" id="JAXOVC010000006">
    <property type="protein sequence ID" value="KAK4500492.1"/>
    <property type="molecule type" value="Genomic_DNA"/>
</dbReference>
<dbReference type="Pfam" id="PF19086">
    <property type="entry name" value="Terpene_syn_C_2"/>
    <property type="match status" value="1"/>
</dbReference>
<evidence type="ECO:0000256" key="3">
    <source>
        <dbReference type="ARBA" id="ARBA00022842"/>
    </source>
</evidence>
<evidence type="ECO:0000256" key="2">
    <source>
        <dbReference type="ARBA" id="ARBA00006333"/>
    </source>
</evidence>
<dbReference type="PANTHER" id="PTHR35201">
    <property type="entry name" value="TERPENE SYNTHASE"/>
    <property type="match status" value="1"/>
</dbReference>
<comment type="similarity">
    <text evidence="2 4">Belongs to the terpene synthase family.</text>
</comment>
<keyword evidence="4" id="KW-0456">Lyase</keyword>
<comment type="cofactor">
    <cofactor evidence="1 4">
        <name>Mg(2+)</name>
        <dbReference type="ChEBI" id="CHEBI:18420"/>
    </cofactor>
</comment>